<sequence length="85" mass="8226">MRGGDVAAAAPHADEQAGIEAGICPLCGGSNQCAMAAQQAASGCWCMQADIAPAALAAIPSAALDRACLCPRCAAMTAPTTPPAA</sequence>
<dbReference type="EMBL" id="LAQT01000038">
    <property type="protein sequence ID" value="KPC49161.1"/>
    <property type="molecule type" value="Genomic_DNA"/>
</dbReference>
<dbReference type="Pfam" id="PF14375">
    <property type="entry name" value="Cys_rich_CWC"/>
    <property type="match status" value="1"/>
</dbReference>
<proteinExistence type="predicted"/>
<dbReference type="Proteomes" id="UP000037939">
    <property type="component" value="Unassembled WGS sequence"/>
</dbReference>
<organism evidence="1 2">
    <name type="scientific">Amantichitinum ursilacus</name>
    <dbReference type="NCBI Taxonomy" id="857265"/>
    <lineage>
        <taxon>Bacteria</taxon>
        <taxon>Pseudomonadati</taxon>
        <taxon>Pseudomonadota</taxon>
        <taxon>Betaproteobacteria</taxon>
        <taxon>Neisseriales</taxon>
        <taxon>Chitinibacteraceae</taxon>
        <taxon>Amantichitinum</taxon>
    </lineage>
</organism>
<dbReference type="RefSeq" id="WP_053939889.1">
    <property type="nucleotide sequence ID" value="NZ_LAQT01000038.1"/>
</dbReference>
<comment type="caution">
    <text evidence="1">The sequence shown here is derived from an EMBL/GenBank/DDBJ whole genome shotgun (WGS) entry which is preliminary data.</text>
</comment>
<reference evidence="1 2" key="1">
    <citation type="submission" date="2015-07" db="EMBL/GenBank/DDBJ databases">
        <title>Draft genome sequence of the Amantichitinum ursilacus IGB-41, a new chitin-degrading bacterium.</title>
        <authorList>
            <person name="Kirstahler P."/>
            <person name="Guenther M."/>
            <person name="Grumaz C."/>
            <person name="Rupp S."/>
            <person name="Zibek S."/>
            <person name="Sohn K."/>
        </authorList>
    </citation>
    <scope>NUCLEOTIDE SEQUENCE [LARGE SCALE GENOMIC DNA]</scope>
    <source>
        <strain evidence="1 2">IGB-41</strain>
    </source>
</reference>
<keyword evidence="2" id="KW-1185">Reference proteome</keyword>
<accession>A0A0N0XFK0</accession>
<evidence type="ECO:0000313" key="1">
    <source>
        <dbReference type="EMBL" id="KPC49161.1"/>
    </source>
</evidence>
<gene>
    <name evidence="1" type="ORF">WG78_21615</name>
</gene>
<dbReference type="STRING" id="857265.WG78_21615"/>
<dbReference type="PATRIC" id="fig|857265.3.peg.4427"/>
<dbReference type="InterPro" id="IPR032720">
    <property type="entry name" value="Cys_rich_CWC"/>
</dbReference>
<dbReference type="OrthoDB" id="8912324at2"/>
<name>A0A0N0XFK0_9NEIS</name>
<dbReference type="AlphaFoldDB" id="A0A0N0XFK0"/>
<evidence type="ECO:0008006" key="3">
    <source>
        <dbReference type="Google" id="ProtNLM"/>
    </source>
</evidence>
<evidence type="ECO:0000313" key="2">
    <source>
        <dbReference type="Proteomes" id="UP000037939"/>
    </source>
</evidence>
<protein>
    <recommendedName>
        <fullName evidence="3">Cysteine-rich CWC</fullName>
    </recommendedName>
</protein>